<evidence type="ECO:0000313" key="6">
    <source>
        <dbReference type="EMBL" id="MFC3180067.1"/>
    </source>
</evidence>
<keyword evidence="7" id="KW-1185">Reference proteome</keyword>
<comment type="caution">
    <text evidence="6">The sequence shown here is derived from an EMBL/GenBank/DDBJ whole genome shotgun (WGS) entry which is preliminary data.</text>
</comment>
<dbReference type="InterPro" id="IPR009057">
    <property type="entry name" value="Homeodomain-like_sf"/>
</dbReference>
<evidence type="ECO:0000313" key="7">
    <source>
        <dbReference type="Proteomes" id="UP001595547"/>
    </source>
</evidence>
<dbReference type="RefSeq" id="WP_380071700.1">
    <property type="nucleotide sequence ID" value="NZ_JBHRTO010000001.1"/>
</dbReference>
<dbReference type="Pfam" id="PF00440">
    <property type="entry name" value="TetR_N"/>
    <property type="match status" value="1"/>
</dbReference>
<accession>A0ABV7J013</accession>
<dbReference type="InterPro" id="IPR050109">
    <property type="entry name" value="HTH-type_TetR-like_transc_reg"/>
</dbReference>
<keyword evidence="3" id="KW-0804">Transcription</keyword>
<evidence type="ECO:0000256" key="1">
    <source>
        <dbReference type="ARBA" id="ARBA00023015"/>
    </source>
</evidence>
<dbReference type="EMBL" id="JBHRTO010000001">
    <property type="protein sequence ID" value="MFC3180067.1"/>
    <property type="molecule type" value="Genomic_DNA"/>
</dbReference>
<dbReference type="PRINTS" id="PR00455">
    <property type="entry name" value="HTHTETR"/>
</dbReference>
<gene>
    <name evidence="6" type="ORF">ACFOGH_03610</name>
</gene>
<protein>
    <submittedName>
        <fullName evidence="6">TetR/AcrR family transcriptional regulator</fullName>
    </submittedName>
</protein>
<dbReference type="Gene3D" id="1.10.357.10">
    <property type="entry name" value="Tetracycline Repressor, domain 2"/>
    <property type="match status" value="1"/>
</dbReference>
<organism evidence="6 7">
    <name type="scientific">Cypionkella sinensis</name>
    <dbReference type="NCBI Taxonomy" id="1756043"/>
    <lineage>
        <taxon>Bacteria</taxon>
        <taxon>Pseudomonadati</taxon>
        <taxon>Pseudomonadota</taxon>
        <taxon>Alphaproteobacteria</taxon>
        <taxon>Rhodobacterales</taxon>
        <taxon>Paracoccaceae</taxon>
        <taxon>Cypionkella</taxon>
    </lineage>
</organism>
<feature type="domain" description="HTH tetR-type" evidence="5">
    <location>
        <begin position="19"/>
        <end position="79"/>
    </location>
</feature>
<name>A0ABV7J013_9RHOB</name>
<proteinExistence type="predicted"/>
<dbReference type="Proteomes" id="UP001595547">
    <property type="component" value="Unassembled WGS sequence"/>
</dbReference>
<dbReference type="InterPro" id="IPR001647">
    <property type="entry name" value="HTH_TetR"/>
</dbReference>
<dbReference type="SUPFAM" id="SSF46689">
    <property type="entry name" value="Homeodomain-like"/>
    <property type="match status" value="1"/>
</dbReference>
<evidence type="ECO:0000256" key="2">
    <source>
        <dbReference type="ARBA" id="ARBA00023125"/>
    </source>
</evidence>
<evidence type="ECO:0000256" key="4">
    <source>
        <dbReference type="PROSITE-ProRule" id="PRU00335"/>
    </source>
</evidence>
<sequence>MPSADTVSLPHPAPDSPADARVSEILVAARQAFAEKGFDGASMQDLARAAGMSVGNFYRYFASKAAIVQALIALDIEDMARDFLPIFASDDPIATMRQQVRIKLVEHQCNKDGALWAEITATALRKPEIGVACGLMETTIVDYLLQAFAKACGVSLEQSRTQFAAHAALIVMLVKSSAMMPQKDETVRNDLNAMILRIIDQTLDEVGASSVKG</sequence>
<dbReference type="PANTHER" id="PTHR30055:SF234">
    <property type="entry name" value="HTH-TYPE TRANSCRIPTIONAL REGULATOR BETI"/>
    <property type="match status" value="1"/>
</dbReference>
<keyword evidence="2 4" id="KW-0238">DNA-binding</keyword>
<keyword evidence="1" id="KW-0805">Transcription regulation</keyword>
<evidence type="ECO:0000259" key="5">
    <source>
        <dbReference type="PROSITE" id="PS50977"/>
    </source>
</evidence>
<feature type="DNA-binding region" description="H-T-H motif" evidence="4">
    <location>
        <begin position="42"/>
        <end position="61"/>
    </location>
</feature>
<evidence type="ECO:0000256" key="3">
    <source>
        <dbReference type="ARBA" id="ARBA00023163"/>
    </source>
</evidence>
<reference evidence="7" key="1">
    <citation type="journal article" date="2019" name="Int. J. Syst. Evol. Microbiol.">
        <title>The Global Catalogue of Microorganisms (GCM) 10K type strain sequencing project: providing services to taxonomists for standard genome sequencing and annotation.</title>
        <authorList>
            <consortium name="The Broad Institute Genomics Platform"/>
            <consortium name="The Broad Institute Genome Sequencing Center for Infectious Disease"/>
            <person name="Wu L."/>
            <person name="Ma J."/>
        </authorList>
    </citation>
    <scope>NUCLEOTIDE SEQUENCE [LARGE SCALE GENOMIC DNA]</scope>
    <source>
        <strain evidence="7">KCTC 52039</strain>
    </source>
</reference>
<dbReference type="PANTHER" id="PTHR30055">
    <property type="entry name" value="HTH-TYPE TRANSCRIPTIONAL REGULATOR RUTR"/>
    <property type="match status" value="1"/>
</dbReference>
<dbReference type="PROSITE" id="PS50977">
    <property type="entry name" value="HTH_TETR_2"/>
    <property type="match status" value="1"/>
</dbReference>